<accession>A0A1I9YH44</accession>
<name>A0A1I9YH44_9BURK</name>
<dbReference type="RefSeq" id="WP_034479142.1">
    <property type="nucleotide sequence ID" value="NZ_CP017561.2"/>
</dbReference>
<evidence type="ECO:0000313" key="2">
    <source>
        <dbReference type="Proteomes" id="UP000179860"/>
    </source>
</evidence>
<dbReference type="OrthoDB" id="7593532at2"/>
<evidence type="ECO:0000313" key="1">
    <source>
        <dbReference type="EMBL" id="APA85627.1"/>
    </source>
</evidence>
<protein>
    <submittedName>
        <fullName evidence="1">Glycosyltransferase family 1 protein</fullName>
    </submittedName>
</protein>
<dbReference type="STRING" id="754502.BJG93_09670"/>
<dbReference type="GO" id="GO:0016740">
    <property type="term" value="F:transferase activity"/>
    <property type="evidence" value="ECO:0007669"/>
    <property type="project" value="UniProtKB-KW"/>
</dbReference>
<sequence length="358" mass="40407">MPKIPRLLVVQRISLSHDRLMSRSIAARFGPLLTYMAHHDMLEWEEIVESDVTVGQLRRFDAVLFNKHSSNRATDVMRMANDLGLRTIYDMDDWIIDLPMYSVTDLNDDLLANITWLIRQASIATVSNETLRNKLRKIRASVVVIPNGFDHESLPSAPSGWHESTPPRILFSNTDGIKLVQFRKQFFKVIIEFLERHPDVVFEFWGDGFPEMSSIPRLVSKGFLENAAYKAAIRDAGYLFSVVPLGAREDPETLFFNSCKSCIKYIDYGSLGIPGIYSRSPVYEEAVTHGATGLLVNNTAEEWASAMETMYHDRQLRDSTRLNAYVDTHERFGLAGPAKTFLELVTGASPASAQTTPN</sequence>
<keyword evidence="2" id="KW-1185">Reference proteome</keyword>
<reference evidence="1" key="2">
    <citation type="submission" date="2021-06" db="EMBL/GenBank/DDBJ databases">
        <authorList>
            <person name="Rogers T.H."/>
            <person name="Ramsay J.P."/>
            <person name="Wang P."/>
            <person name="Terpolilli J."/>
        </authorList>
    </citation>
    <scope>NUCLEOTIDE SEQUENCE</scope>
    <source>
        <strain evidence="1">WSM5005</strain>
    </source>
</reference>
<dbReference type="SUPFAM" id="SSF53756">
    <property type="entry name" value="UDP-Glycosyltransferase/glycogen phosphorylase"/>
    <property type="match status" value="1"/>
</dbReference>
<dbReference type="KEGG" id="pspw:BJG93_09670"/>
<gene>
    <name evidence="1" type="ORF">BJG93_09670</name>
</gene>
<organism evidence="1 2">
    <name type="scientific">Paraburkholderia sprentiae WSM5005</name>
    <dbReference type="NCBI Taxonomy" id="754502"/>
    <lineage>
        <taxon>Bacteria</taxon>
        <taxon>Pseudomonadati</taxon>
        <taxon>Pseudomonadota</taxon>
        <taxon>Betaproteobacteria</taxon>
        <taxon>Burkholderiales</taxon>
        <taxon>Burkholderiaceae</taxon>
        <taxon>Paraburkholderia</taxon>
    </lineage>
</organism>
<dbReference type="AlphaFoldDB" id="A0A1I9YH44"/>
<dbReference type="EMBL" id="CP017561">
    <property type="protein sequence ID" value="APA85627.1"/>
    <property type="molecule type" value="Genomic_DNA"/>
</dbReference>
<dbReference type="Proteomes" id="UP000179860">
    <property type="component" value="Chromosome 1"/>
</dbReference>
<proteinExistence type="predicted"/>
<reference evidence="1" key="1">
    <citation type="submission" date="2016-09" db="EMBL/GenBank/DDBJ databases">
        <title>The Complete Genome of Burkholderia sprentiae wsm5005.</title>
        <authorList>
            <person name="De Meyer S."/>
            <person name="Wang P."/>
            <person name="Terpolilli J."/>
        </authorList>
    </citation>
    <scope>NUCLEOTIDE SEQUENCE [LARGE SCALE GENOMIC DNA]</scope>
    <source>
        <strain evidence="1">WSM5005</strain>
    </source>
</reference>
<dbReference type="Gene3D" id="3.40.50.2000">
    <property type="entry name" value="Glycogen Phosphorylase B"/>
    <property type="match status" value="2"/>
</dbReference>